<dbReference type="EMBL" id="JAINUG010000036">
    <property type="protein sequence ID" value="KAJ8408006.1"/>
    <property type="molecule type" value="Genomic_DNA"/>
</dbReference>
<accession>A0AAD7SUE1</accession>
<gene>
    <name evidence="2" type="ORF">AAFF_G00262340</name>
</gene>
<keyword evidence="3" id="KW-1185">Reference proteome</keyword>
<comment type="caution">
    <text evidence="2">The sequence shown here is derived from an EMBL/GenBank/DDBJ whole genome shotgun (WGS) entry which is preliminary data.</text>
</comment>
<dbReference type="AlphaFoldDB" id="A0AAD7SUE1"/>
<protein>
    <submittedName>
        <fullName evidence="2">Uncharacterized protein</fullName>
    </submittedName>
</protein>
<evidence type="ECO:0000256" key="1">
    <source>
        <dbReference type="SAM" id="MobiDB-lite"/>
    </source>
</evidence>
<organism evidence="2 3">
    <name type="scientific">Aldrovandia affinis</name>
    <dbReference type="NCBI Taxonomy" id="143900"/>
    <lineage>
        <taxon>Eukaryota</taxon>
        <taxon>Metazoa</taxon>
        <taxon>Chordata</taxon>
        <taxon>Craniata</taxon>
        <taxon>Vertebrata</taxon>
        <taxon>Euteleostomi</taxon>
        <taxon>Actinopterygii</taxon>
        <taxon>Neopterygii</taxon>
        <taxon>Teleostei</taxon>
        <taxon>Notacanthiformes</taxon>
        <taxon>Halosauridae</taxon>
        <taxon>Aldrovandia</taxon>
    </lineage>
</organism>
<proteinExistence type="predicted"/>
<name>A0AAD7SUE1_9TELE</name>
<reference evidence="2" key="1">
    <citation type="journal article" date="2023" name="Science">
        <title>Genome structures resolve the early diversification of teleost fishes.</title>
        <authorList>
            <person name="Parey E."/>
            <person name="Louis A."/>
            <person name="Montfort J."/>
            <person name="Bouchez O."/>
            <person name="Roques C."/>
            <person name="Iampietro C."/>
            <person name="Lluch J."/>
            <person name="Castinel A."/>
            <person name="Donnadieu C."/>
            <person name="Desvignes T."/>
            <person name="Floi Bucao C."/>
            <person name="Jouanno E."/>
            <person name="Wen M."/>
            <person name="Mejri S."/>
            <person name="Dirks R."/>
            <person name="Jansen H."/>
            <person name="Henkel C."/>
            <person name="Chen W.J."/>
            <person name="Zahm M."/>
            <person name="Cabau C."/>
            <person name="Klopp C."/>
            <person name="Thompson A.W."/>
            <person name="Robinson-Rechavi M."/>
            <person name="Braasch I."/>
            <person name="Lecointre G."/>
            <person name="Bobe J."/>
            <person name="Postlethwait J.H."/>
            <person name="Berthelot C."/>
            <person name="Roest Crollius H."/>
            <person name="Guiguen Y."/>
        </authorList>
    </citation>
    <scope>NUCLEOTIDE SEQUENCE</scope>
    <source>
        <strain evidence="2">NC1722</strain>
    </source>
</reference>
<dbReference type="Proteomes" id="UP001221898">
    <property type="component" value="Unassembled WGS sequence"/>
</dbReference>
<feature type="region of interest" description="Disordered" evidence="1">
    <location>
        <begin position="48"/>
        <end position="70"/>
    </location>
</feature>
<evidence type="ECO:0000313" key="3">
    <source>
        <dbReference type="Proteomes" id="UP001221898"/>
    </source>
</evidence>
<evidence type="ECO:0000313" key="2">
    <source>
        <dbReference type="EMBL" id="KAJ8408006.1"/>
    </source>
</evidence>
<sequence length="70" mass="7537">MACSSGFGKRDWRGVKAEPLFFPSRDLPSTLRHGPQHRALLQCTAREVSSAAERTPDVTVNPSLISEGGG</sequence>